<accession>A0ABV3DJQ3</accession>
<evidence type="ECO:0000256" key="2">
    <source>
        <dbReference type="SAM" id="Phobius"/>
    </source>
</evidence>
<protein>
    <submittedName>
        <fullName evidence="3">Uncharacterized protein</fullName>
    </submittedName>
</protein>
<dbReference type="EMBL" id="JBEZFP010000054">
    <property type="protein sequence ID" value="MEU8135993.1"/>
    <property type="molecule type" value="Genomic_DNA"/>
</dbReference>
<evidence type="ECO:0000313" key="3">
    <source>
        <dbReference type="EMBL" id="MEU8135993.1"/>
    </source>
</evidence>
<keyword evidence="4" id="KW-1185">Reference proteome</keyword>
<keyword evidence="2" id="KW-0812">Transmembrane</keyword>
<sequence>MSDHEPVFKRSKWGSNRYVHNHPGPVGMALIVSMLIGVSVVMVTPATRTGPFTVPDDSYSPPRPTTDNIRYGAPVRPRPASRPCAPPHPANETSLSPNTVTTHRPSPH</sequence>
<feature type="compositionally biased region" description="Polar residues" evidence="1">
    <location>
        <begin position="91"/>
        <end position="108"/>
    </location>
</feature>
<feature type="region of interest" description="Disordered" evidence="1">
    <location>
        <begin position="47"/>
        <end position="108"/>
    </location>
</feature>
<proteinExistence type="predicted"/>
<dbReference type="Proteomes" id="UP001551482">
    <property type="component" value="Unassembled WGS sequence"/>
</dbReference>
<organism evidence="3 4">
    <name type="scientific">Streptodolium elevatio</name>
    <dbReference type="NCBI Taxonomy" id="3157996"/>
    <lineage>
        <taxon>Bacteria</taxon>
        <taxon>Bacillati</taxon>
        <taxon>Actinomycetota</taxon>
        <taxon>Actinomycetes</taxon>
        <taxon>Kitasatosporales</taxon>
        <taxon>Streptomycetaceae</taxon>
        <taxon>Streptodolium</taxon>
    </lineage>
</organism>
<evidence type="ECO:0000256" key="1">
    <source>
        <dbReference type="SAM" id="MobiDB-lite"/>
    </source>
</evidence>
<evidence type="ECO:0000313" key="4">
    <source>
        <dbReference type="Proteomes" id="UP001551482"/>
    </source>
</evidence>
<gene>
    <name evidence="3" type="ORF">AB0C36_21060</name>
</gene>
<feature type="transmembrane region" description="Helical" evidence="2">
    <location>
        <begin position="26"/>
        <end position="44"/>
    </location>
</feature>
<name>A0ABV3DJQ3_9ACTN</name>
<keyword evidence="2" id="KW-1133">Transmembrane helix</keyword>
<dbReference type="RefSeq" id="WP_358356180.1">
    <property type="nucleotide sequence ID" value="NZ_JBEZFP010000054.1"/>
</dbReference>
<keyword evidence="2" id="KW-0472">Membrane</keyword>
<reference evidence="3 4" key="1">
    <citation type="submission" date="2024-06" db="EMBL/GenBank/DDBJ databases">
        <title>The Natural Products Discovery Center: Release of the First 8490 Sequenced Strains for Exploring Actinobacteria Biosynthetic Diversity.</title>
        <authorList>
            <person name="Kalkreuter E."/>
            <person name="Kautsar S.A."/>
            <person name="Yang D."/>
            <person name="Bader C.D."/>
            <person name="Teijaro C.N."/>
            <person name="Fluegel L."/>
            <person name="Davis C.M."/>
            <person name="Simpson J.R."/>
            <person name="Lauterbach L."/>
            <person name="Steele A.D."/>
            <person name="Gui C."/>
            <person name="Meng S."/>
            <person name="Li G."/>
            <person name="Viehrig K."/>
            <person name="Ye F."/>
            <person name="Su P."/>
            <person name="Kiefer A.F."/>
            <person name="Nichols A."/>
            <person name="Cepeda A.J."/>
            <person name="Yan W."/>
            <person name="Fan B."/>
            <person name="Jiang Y."/>
            <person name="Adhikari A."/>
            <person name="Zheng C.-J."/>
            <person name="Schuster L."/>
            <person name="Cowan T.M."/>
            <person name="Smanski M.J."/>
            <person name="Chevrette M.G."/>
            <person name="De Carvalho L.P.S."/>
            <person name="Shen B."/>
        </authorList>
    </citation>
    <scope>NUCLEOTIDE SEQUENCE [LARGE SCALE GENOMIC DNA]</scope>
    <source>
        <strain evidence="3 4">NPDC048946</strain>
    </source>
</reference>
<comment type="caution">
    <text evidence="3">The sequence shown here is derived from an EMBL/GenBank/DDBJ whole genome shotgun (WGS) entry which is preliminary data.</text>
</comment>